<dbReference type="InParanoid" id="A0A024FUA4"/>
<proteinExistence type="predicted"/>
<keyword evidence="1" id="KW-0472">Membrane</keyword>
<evidence type="ECO:0000313" key="2">
    <source>
        <dbReference type="EMBL" id="CCI10710.1"/>
    </source>
</evidence>
<reference evidence="2 3" key="1">
    <citation type="submission" date="2012-05" db="EMBL/GenBank/DDBJ databases">
        <title>Recombination and specialization in a pathogen metapopulation.</title>
        <authorList>
            <person name="Gardiner A."/>
            <person name="Kemen E."/>
            <person name="Schultz-Larsen T."/>
            <person name="MacLean D."/>
            <person name="Van Oosterhout C."/>
            <person name="Jones J.D.G."/>
        </authorList>
    </citation>
    <scope>NUCLEOTIDE SEQUENCE [LARGE SCALE GENOMIC DNA]</scope>
    <source>
        <strain evidence="2 3">Ac Nc2</strain>
    </source>
</reference>
<dbReference type="EMBL" id="CAIX01000354">
    <property type="protein sequence ID" value="CCI10710.1"/>
    <property type="molecule type" value="Genomic_DNA"/>
</dbReference>
<evidence type="ECO:0000256" key="1">
    <source>
        <dbReference type="SAM" id="Phobius"/>
    </source>
</evidence>
<gene>
    <name evidence="2" type="ORF">BN9_113310</name>
</gene>
<comment type="caution">
    <text evidence="2">The sequence shown here is derived from an EMBL/GenBank/DDBJ whole genome shotgun (WGS) entry which is preliminary data.</text>
</comment>
<sequence length="111" mass="13108">MVVDYEEQVRTFLSASYREGHFWISTGRNIPLFLYLAYFRYTGYFFSRWIPSGTLSIGAGHRIPRIDCFRQNNVCIHQIADGLILAALNIVKFYYSNLKRILAQWPHREDL</sequence>
<keyword evidence="3" id="KW-1185">Reference proteome</keyword>
<keyword evidence="1" id="KW-1133">Transmembrane helix</keyword>
<keyword evidence="1" id="KW-0812">Transmembrane</keyword>
<dbReference type="Proteomes" id="UP000053237">
    <property type="component" value="Unassembled WGS sequence"/>
</dbReference>
<organism evidence="2 3">
    <name type="scientific">Albugo candida</name>
    <dbReference type="NCBI Taxonomy" id="65357"/>
    <lineage>
        <taxon>Eukaryota</taxon>
        <taxon>Sar</taxon>
        <taxon>Stramenopiles</taxon>
        <taxon>Oomycota</taxon>
        <taxon>Peronosporomycetes</taxon>
        <taxon>Albuginales</taxon>
        <taxon>Albuginaceae</taxon>
        <taxon>Albugo</taxon>
    </lineage>
</organism>
<evidence type="ECO:0000313" key="3">
    <source>
        <dbReference type="Proteomes" id="UP000053237"/>
    </source>
</evidence>
<protein>
    <submittedName>
        <fullName evidence="2">Uncharacterized protein</fullName>
    </submittedName>
</protein>
<dbReference type="AlphaFoldDB" id="A0A024FUA4"/>
<feature type="transmembrane region" description="Helical" evidence="1">
    <location>
        <begin position="20"/>
        <end position="39"/>
    </location>
</feature>
<accession>A0A024FUA4</accession>
<name>A0A024FUA4_9STRA</name>